<proteinExistence type="predicted"/>
<dbReference type="EMBL" id="KE525350">
    <property type="protein sequence ID" value="KFB51029.1"/>
    <property type="molecule type" value="Genomic_DNA"/>
</dbReference>
<sequence length="64" mass="7185">MNQLAKQAQTPILQSLPSIPSALIILAPLPFIRRPLKGDGKLEMSINIIQNHVRQKPRGKDKFN</sequence>
<dbReference type="GO" id="GO:0016740">
    <property type="term" value="F:transferase activity"/>
    <property type="evidence" value="ECO:0007669"/>
    <property type="project" value="UniProtKB-KW"/>
</dbReference>
<evidence type="ECO:0000313" key="3">
    <source>
        <dbReference type="Proteomes" id="UP000030765"/>
    </source>
</evidence>
<keyword evidence="1" id="KW-0808">Transferase</keyword>
<evidence type="ECO:0000313" key="1">
    <source>
        <dbReference type="EMBL" id="KFB51029.1"/>
    </source>
</evidence>
<protein>
    <submittedName>
        <fullName evidence="1 2">CDP-glycerol:poly(Glycerophosphate) glycerophosphotransferase</fullName>
    </submittedName>
</protein>
<dbReference type="EMBL" id="ATLV01024223">
    <property type="status" value="NOT_ANNOTATED_CDS"/>
    <property type="molecule type" value="Genomic_DNA"/>
</dbReference>
<reference evidence="1 3" key="1">
    <citation type="journal article" date="2014" name="BMC Genomics">
        <title>Genome sequence of Anopheles sinensis provides insight into genetics basis of mosquito competence for malaria parasites.</title>
        <authorList>
            <person name="Zhou D."/>
            <person name="Zhang D."/>
            <person name="Ding G."/>
            <person name="Shi L."/>
            <person name="Hou Q."/>
            <person name="Ye Y."/>
            <person name="Xu Y."/>
            <person name="Zhou H."/>
            <person name="Xiong C."/>
            <person name="Li S."/>
            <person name="Yu J."/>
            <person name="Hong S."/>
            <person name="Yu X."/>
            <person name="Zou P."/>
            <person name="Chen C."/>
            <person name="Chang X."/>
            <person name="Wang W."/>
            <person name="Lv Y."/>
            <person name="Sun Y."/>
            <person name="Ma L."/>
            <person name="Shen B."/>
            <person name="Zhu C."/>
        </authorList>
    </citation>
    <scope>NUCLEOTIDE SEQUENCE [LARGE SCALE GENOMIC DNA]</scope>
</reference>
<reference evidence="2" key="2">
    <citation type="submission" date="2020-05" db="UniProtKB">
        <authorList>
            <consortium name="EnsemblMetazoa"/>
        </authorList>
    </citation>
    <scope>IDENTIFICATION</scope>
</reference>
<accession>A0A084WLD5</accession>
<name>A0A084WLD5_ANOSI</name>
<organism evidence="1">
    <name type="scientific">Anopheles sinensis</name>
    <name type="common">Mosquito</name>
    <dbReference type="NCBI Taxonomy" id="74873"/>
    <lineage>
        <taxon>Eukaryota</taxon>
        <taxon>Metazoa</taxon>
        <taxon>Ecdysozoa</taxon>
        <taxon>Arthropoda</taxon>
        <taxon>Hexapoda</taxon>
        <taxon>Insecta</taxon>
        <taxon>Pterygota</taxon>
        <taxon>Neoptera</taxon>
        <taxon>Endopterygota</taxon>
        <taxon>Diptera</taxon>
        <taxon>Nematocera</taxon>
        <taxon>Culicoidea</taxon>
        <taxon>Culicidae</taxon>
        <taxon>Anophelinae</taxon>
        <taxon>Anopheles</taxon>
    </lineage>
</organism>
<dbReference type="VEuPathDB" id="VectorBase:ASIC019079"/>
<dbReference type="AlphaFoldDB" id="A0A084WLD5"/>
<dbReference type="Proteomes" id="UP000030765">
    <property type="component" value="Unassembled WGS sequence"/>
</dbReference>
<dbReference type="EnsemblMetazoa" id="ASIC019079-RA">
    <property type="protein sequence ID" value="ASIC019079-PA"/>
    <property type="gene ID" value="ASIC019079"/>
</dbReference>
<keyword evidence="3" id="KW-1185">Reference proteome</keyword>
<evidence type="ECO:0000313" key="2">
    <source>
        <dbReference type="EnsemblMetazoa" id="ASIC019079-PA"/>
    </source>
</evidence>
<gene>
    <name evidence="1" type="ORF">ZHAS_00019079</name>
</gene>